<dbReference type="EMBL" id="KI294860">
    <property type="protein sequence ID" value="ESA03715.1"/>
    <property type="molecule type" value="Genomic_DNA"/>
</dbReference>
<dbReference type="HOGENOM" id="CLU_1094781_0_0_1"/>
<reference evidence="1" key="1">
    <citation type="submission" date="2013-07" db="EMBL/GenBank/DDBJ databases">
        <title>The genome of an arbuscular mycorrhizal fungus provides insights into the evolution of the oldest plant symbiosis.</title>
        <authorList>
            <consortium name="DOE Joint Genome Institute"/>
            <person name="Tisserant E."/>
            <person name="Malbreil M."/>
            <person name="Kuo A."/>
            <person name="Kohler A."/>
            <person name="Symeonidi A."/>
            <person name="Balestrini R."/>
            <person name="Charron P."/>
            <person name="Duensing N."/>
            <person name="Frei-dit-Frey N."/>
            <person name="Gianinazzi-Pearson V."/>
            <person name="Gilbert B."/>
            <person name="Handa Y."/>
            <person name="Hijri M."/>
            <person name="Kaul R."/>
            <person name="Kawaguchi M."/>
            <person name="Krajinski F."/>
            <person name="Lammers P."/>
            <person name="Lapierre D."/>
            <person name="Masclaux F.G."/>
            <person name="Murat C."/>
            <person name="Morin E."/>
            <person name="Ndikumana S."/>
            <person name="Pagni M."/>
            <person name="Petitpierre D."/>
            <person name="Requena N."/>
            <person name="Rosikiewicz P."/>
            <person name="Riley R."/>
            <person name="Saito K."/>
            <person name="San Clemente H."/>
            <person name="Shapiro H."/>
            <person name="van Tuinen D."/>
            <person name="Becard G."/>
            <person name="Bonfante P."/>
            <person name="Paszkowski U."/>
            <person name="Shachar-Hill Y."/>
            <person name="Young J.P."/>
            <person name="Sanders I.R."/>
            <person name="Henrissat B."/>
            <person name="Rensing S.A."/>
            <person name="Grigoriev I.V."/>
            <person name="Corradi N."/>
            <person name="Roux C."/>
            <person name="Martin F."/>
        </authorList>
    </citation>
    <scope>NUCLEOTIDE SEQUENCE</scope>
    <source>
        <strain evidence="1">DAOM 197198</strain>
    </source>
</reference>
<protein>
    <submittedName>
        <fullName evidence="1">Uncharacterized protein</fullName>
    </submittedName>
</protein>
<sequence>MSSIIELSDIEEYNAEDFADVAKIVNKDKDRDDINEDKSEDDENNGTVAFFTSKLQVPKIIYTTVPVEYPETSLEGVATIYNVTGWKNHMDAFSDGDQWHRFIKIKPEEIDISLLQNLFSGTASAIIIPRNCRCKKCDIPHLNNGTAVRGDIIEKSCLVQFIKIIPHNIAKCPFVALISYFNKDILAEVHVSLNNIDKLRYLIGKAYKNLHPFGQGVMGIYHNVLTANSNLSNYVHKIVLSFCRVFTNVFTAEGYHRLFSSLFQIIREVSGQSIQFQHIHKEGIGCILADLDNAQAKGLGLALHNLDHKRD</sequence>
<organism evidence="1">
    <name type="scientific">Rhizophagus irregularis (strain DAOM 181602 / DAOM 197198 / MUCL 43194)</name>
    <name type="common">Arbuscular mycorrhizal fungus</name>
    <name type="synonym">Glomus intraradices</name>
    <dbReference type="NCBI Taxonomy" id="747089"/>
    <lineage>
        <taxon>Eukaryota</taxon>
        <taxon>Fungi</taxon>
        <taxon>Fungi incertae sedis</taxon>
        <taxon>Mucoromycota</taxon>
        <taxon>Glomeromycotina</taxon>
        <taxon>Glomeromycetes</taxon>
        <taxon>Glomerales</taxon>
        <taxon>Glomeraceae</taxon>
        <taxon>Rhizophagus</taxon>
    </lineage>
</organism>
<accession>U9T6F6</accession>
<evidence type="ECO:0000313" key="1">
    <source>
        <dbReference type="EMBL" id="ESA03715.1"/>
    </source>
</evidence>
<dbReference type="AlphaFoldDB" id="U9T6F6"/>
<proteinExistence type="predicted"/>
<dbReference type="VEuPathDB" id="FungiDB:RhiirFUN_010961"/>
<name>U9T6F6_RHIID</name>
<gene>
    <name evidence="1" type="ORF">GLOINDRAFT_85728</name>
</gene>